<feature type="transmembrane region" description="Helical" evidence="1">
    <location>
        <begin position="12"/>
        <end position="34"/>
    </location>
</feature>
<protein>
    <submittedName>
        <fullName evidence="2">Putative MnhB-related membrane protein</fullName>
    </submittedName>
</protein>
<proteinExistence type="predicted"/>
<comment type="caution">
    <text evidence="2">The sequence shown here is derived from an EMBL/GenBank/DDBJ whole genome shotgun (WGS) entry which is preliminary data.</text>
</comment>
<gene>
    <name evidence="2" type="ORF">GGD50_004690</name>
</gene>
<keyword evidence="3" id="KW-1185">Reference proteome</keyword>
<dbReference type="AlphaFoldDB" id="A0A7W8XUZ1"/>
<keyword evidence="1" id="KW-0472">Membrane</keyword>
<sequence>MLYLRSILPILARHLLSAIILGTLLGGPLVILLFK</sequence>
<keyword evidence="1" id="KW-0812">Transmembrane</keyword>
<keyword evidence="1" id="KW-1133">Transmembrane helix</keyword>
<name>A0A7W8XUZ1_9HYPH</name>
<evidence type="ECO:0000313" key="2">
    <source>
        <dbReference type="EMBL" id="MBB5576055.1"/>
    </source>
</evidence>
<evidence type="ECO:0000313" key="3">
    <source>
        <dbReference type="Proteomes" id="UP000549882"/>
    </source>
</evidence>
<dbReference type="EMBL" id="JACHBI010000010">
    <property type="protein sequence ID" value="MBB5576055.1"/>
    <property type="molecule type" value="Genomic_DNA"/>
</dbReference>
<evidence type="ECO:0000256" key="1">
    <source>
        <dbReference type="SAM" id="Phobius"/>
    </source>
</evidence>
<reference evidence="2 3" key="1">
    <citation type="submission" date="2020-08" db="EMBL/GenBank/DDBJ databases">
        <title>Genomic Encyclopedia of Type Strains, Phase IV (KMG-V): Genome sequencing to study the core and pangenomes of soil and plant-associated prokaryotes.</title>
        <authorList>
            <person name="Whitman W."/>
        </authorList>
    </citation>
    <scope>NUCLEOTIDE SEQUENCE [LARGE SCALE GENOMIC DNA]</scope>
    <source>
        <strain evidence="2 3">SEMIA 4064</strain>
    </source>
</reference>
<organism evidence="2 3">
    <name type="scientific">Rhizobium paranaense</name>
    <dbReference type="NCBI Taxonomy" id="1650438"/>
    <lineage>
        <taxon>Bacteria</taxon>
        <taxon>Pseudomonadati</taxon>
        <taxon>Pseudomonadota</taxon>
        <taxon>Alphaproteobacteria</taxon>
        <taxon>Hyphomicrobiales</taxon>
        <taxon>Rhizobiaceae</taxon>
        <taxon>Rhizobium/Agrobacterium group</taxon>
        <taxon>Rhizobium</taxon>
    </lineage>
</organism>
<accession>A0A7W8XUZ1</accession>
<dbReference type="Proteomes" id="UP000549882">
    <property type="component" value="Unassembled WGS sequence"/>
</dbReference>